<evidence type="ECO:0000313" key="2">
    <source>
        <dbReference type="EMBL" id="KAF9764937.1"/>
    </source>
</evidence>
<reference evidence="2 3" key="1">
    <citation type="journal article" date="2020" name="Genome Biol. Evol.">
        <title>Comparative genomics of strictly vertically transmitted, feminizing microsporidia endosymbionts of amphipod crustaceans.</title>
        <authorList>
            <person name="Cormier A."/>
            <person name="Chebbi M.A."/>
            <person name="Giraud I."/>
            <person name="Wattier R."/>
            <person name="Teixeira M."/>
            <person name="Gilbert C."/>
            <person name="Rigaud T."/>
            <person name="Cordaux R."/>
        </authorList>
    </citation>
    <scope>NUCLEOTIDE SEQUENCE [LARGE SCALE GENOMIC DNA]</scope>
    <source>
        <strain evidence="2 3">Ou3-Ou53</strain>
    </source>
</reference>
<dbReference type="EMBL" id="SBJO01000004">
    <property type="protein sequence ID" value="KAF9764937.1"/>
    <property type="molecule type" value="Genomic_DNA"/>
</dbReference>
<sequence length="393" mass="46799">MQNKHKILLILSVIGCCCLSIFLFKKRGCEQTKKPTKKITEKTNTREILKFESLPSNVLDLKEKDTTGYNVDFRQVSVTSDIDKIVLTLKDCEYLLVKYKTYNISSFLPILEALDYYIQPQIFTKSYKIESTVKDQKELIKNLTKRHNYPAAQDVHGIIHGIYRNLRMEVIYKVIQDYENPLVPNNPYIKIKSYFKKCGNFLDFIEKRKIFVFEKDDHLIFKKIMIYLFFLTTQEIRALLKESNVFLWKYEKLAQETKDKNKKPYEGLNRIDYSEQLTFLNRLIHGLYNPYYYKSTYVSDLYFGNKKDDYKISVRGFLNRILNFEFKNYKQYLDIYEHLSLIKERNPYLALINEISISCENNTIIPLNFIDGFIKCIVETFFIKTMPKPTLNK</sequence>
<feature type="transmembrane region" description="Helical" evidence="1">
    <location>
        <begin position="7"/>
        <end position="24"/>
    </location>
</feature>
<keyword evidence="1" id="KW-0472">Membrane</keyword>
<keyword evidence="3" id="KW-1185">Reference proteome</keyword>
<name>A0A9P6H456_9MICR</name>
<dbReference type="AlphaFoldDB" id="A0A9P6H456"/>
<protein>
    <submittedName>
        <fullName evidence="2">Uncharacterized protein</fullName>
    </submittedName>
</protein>
<comment type="caution">
    <text evidence="2">The sequence shown here is derived from an EMBL/GenBank/DDBJ whole genome shotgun (WGS) entry which is preliminary data.</text>
</comment>
<gene>
    <name evidence="2" type="ORF">NGRA_0122</name>
</gene>
<keyword evidence="1" id="KW-1133">Transmembrane helix</keyword>
<keyword evidence="1" id="KW-0812">Transmembrane</keyword>
<accession>A0A9P6H456</accession>
<organism evidence="2 3">
    <name type="scientific">Nosema granulosis</name>
    <dbReference type="NCBI Taxonomy" id="83296"/>
    <lineage>
        <taxon>Eukaryota</taxon>
        <taxon>Fungi</taxon>
        <taxon>Fungi incertae sedis</taxon>
        <taxon>Microsporidia</taxon>
        <taxon>Nosematidae</taxon>
        <taxon>Nosema</taxon>
    </lineage>
</organism>
<evidence type="ECO:0000313" key="3">
    <source>
        <dbReference type="Proteomes" id="UP000740883"/>
    </source>
</evidence>
<proteinExistence type="predicted"/>
<evidence type="ECO:0000256" key="1">
    <source>
        <dbReference type="SAM" id="Phobius"/>
    </source>
</evidence>
<dbReference type="Proteomes" id="UP000740883">
    <property type="component" value="Unassembled WGS sequence"/>
</dbReference>